<feature type="compositionally biased region" description="Basic residues" evidence="1">
    <location>
        <begin position="13"/>
        <end position="22"/>
    </location>
</feature>
<dbReference type="EMBL" id="CAJVRL010000121">
    <property type="protein sequence ID" value="CAG8961947.1"/>
    <property type="molecule type" value="Genomic_DNA"/>
</dbReference>
<dbReference type="AlphaFoldDB" id="A0A9N9LEG2"/>
<gene>
    <name evidence="2" type="ORF">HYFRA_00013727</name>
</gene>
<evidence type="ECO:0000313" key="3">
    <source>
        <dbReference type="Proteomes" id="UP000696280"/>
    </source>
</evidence>
<protein>
    <submittedName>
        <fullName evidence="2">Uncharacterized protein</fullName>
    </submittedName>
</protein>
<feature type="region of interest" description="Disordered" evidence="1">
    <location>
        <begin position="1"/>
        <end position="35"/>
    </location>
</feature>
<keyword evidence="3" id="KW-1185">Reference proteome</keyword>
<accession>A0A9N9LEG2</accession>
<sequence>MSEGEATGPSCPRCRHKKKHCVRSSSGPPQPCKDCQQSVNMEVVPDLDFPEKGNLIFANFLKLEAYFALANEVFFNDLENIAKPLNSKSVASEHLDIRLPYMRNSPSECPALWTTALDTAAHEILGVRLRTEFENSNVTTDPIEIASLIAGYLCFLISAGFKYKYIHPQGQVHGEAVAPTQPEIIVYTSLLPFLISRIRFLIENILLIARSKERPDAGLYAAEGILYSQLVAFRLSLKEGHILSAPRKPAPRKPATPLVCWFASLERHFLIRTAKFCGQFPAWLKKVHGPIHKLPHRYKPRFLALNWQQERGQEAQNICRPEGHEFADFVEGQDPVAVGPPFPSNNIATSTESSGQPEDTIVGAMGPVDLEHVHSDRYFQGFGQALNPTIDNSPYDWERHDTKVTQVPGSGIQNPDPSTVSLEEIAQLLGITDPTLPMVDMTDQPEAFDSKLLYQDSNNPFTPNQANKLPATANSMFSTSDTTNRTTFDEENFDGNFFDDAFLYIQGPSDPPFT</sequence>
<dbReference type="Proteomes" id="UP000696280">
    <property type="component" value="Unassembled WGS sequence"/>
</dbReference>
<reference evidence="2" key="1">
    <citation type="submission" date="2021-07" db="EMBL/GenBank/DDBJ databases">
        <authorList>
            <person name="Durling M."/>
        </authorList>
    </citation>
    <scope>NUCLEOTIDE SEQUENCE</scope>
</reference>
<comment type="caution">
    <text evidence="2">The sequence shown here is derived from an EMBL/GenBank/DDBJ whole genome shotgun (WGS) entry which is preliminary data.</text>
</comment>
<evidence type="ECO:0000256" key="1">
    <source>
        <dbReference type="SAM" id="MobiDB-lite"/>
    </source>
</evidence>
<organism evidence="2 3">
    <name type="scientific">Hymenoscyphus fraxineus</name>
    <dbReference type="NCBI Taxonomy" id="746836"/>
    <lineage>
        <taxon>Eukaryota</taxon>
        <taxon>Fungi</taxon>
        <taxon>Dikarya</taxon>
        <taxon>Ascomycota</taxon>
        <taxon>Pezizomycotina</taxon>
        <taxon>Leotiomycetes</taxon>
        <taxon>Helotiales</taxon>
        <taxon>Helotiaceae</taxon>
        <taxon>Hymenoscyphus</taxon>
    </lineage>
</organism>
<proteinExistence type="predicted"/>
<evidence type="ECO:0000313" key="2">
    <source>
        <dbReference type="EMBL" id="CAG8961947.1"/>
    </source>
</evidence>
<name>A0A9N9LEG2_9HELO</name>